<keyword evidence="3" id="KW-1185">Reference proteome</keyword>
<feature type="compositionally biased region" description="Polar residues" evidence="1">
    <location>
        <begin position="310"/>
        <end position="323"/>
    </location>
</feature>
<feature type="compositionally biased region" description="Polar residues" evidence="1">
    <location>
        <begin position="286"/>
        <end position="299"/>
    </location>
</feature>
<feature type="region of interest" description="Disordered" evidence="1">
    <location>
        <begin position="99"/>
        <end position="170"/>
    </location>
</feature>
<evidence type="ECO:0000313" key="4">
    <source>
        <dbReference type="RefSeq" id="XP_024868968.1"/>
    </source>
</evidence>
<protein>
    <submittedName>
        <fullName evidence="4">Uncharacterized protein LOC112452801</fullName>
    </submittedName>
</protein>
<accession>A0A6J1PHX6</accession>
<dbReference type="AlphaFoldDB" id="A0A6J1PHX6"/>
<dbReference type="InterPro" id="IPR032071">
    <property type="entry name" value="DUF4806"/>
</dbReference>
<evidence type="ECO:0000256" key="1">
    <source>
        <dbReference type="SAM" id="MobiDB-lite"/>
    </source>
</evidence>
<dbReference type="Pfam" id="PF16064">
    <property type="entry name" value="DUF4806"/>
    <property type="match status" value="1"/>
</dbReference>
<dbReference type="RefSeq" id="XP_024868968.1">
    <property type="nucleotide sequence ID" value="XM_025013200.1"/>
</dbReference>
<gene>
    <name evidence="4" type="primary">LOC112452801</name>
</gene>
<evidence type="ECO:0000313" key="3">
    <source>
        <dbReference type="Proteomes" id="UP000504618"/>
    </source>
</evidence>
<dbReference type="OrthoDB" id="7553744at2759"/>
<dbReference type="Proteomes" id="UP000504618">
    <property type="component" value="Unplaced"/>
</dbReference>
<dbReference type="GeneID" id="112452801"/>
<feature type="domain" description="DUF4806" evidence="2">
    <location>
        <begin position="424"/>
        <end position="498"/>
    </location>
</feature>
<feature type="region of interest" description="Disordered" evidence="1">
    <location>
        <begin position="272"/>
        <end position="323"/>
    </location>
</feature>
<reference evidence="4" key="1">
    <citation type="submission" date="2025-08" db="UniProtKB">
        <authorList>
            <consortium name="RefSeq"/>
        </authorList>
    </citation>
    <scope>IDENTIFICATION</scope>
    <source>
        <tissue evidence="4">Whole body</tissue>
    </source>
</reference>
<evidence type="ECO:0000259" key="2">
    <source>
        <dbReference type="Pfam" id="PF16064"/>
    </source>
</evidence>
<sequence length="536" mass="60870">MPMIVICVFRSFMLGHNKFSVVVWPDGGTCVVATKWLNESKETVVYPPKTKCFTRLVMSLVDVKEDWEECNVDFLHSYKTFNLASKAVKLAAEDKPIDSNIETDYEKPRKRQPPVKFQNQSSDDVSQSSDDDDRESENMRKKCKRPVAREPRREMQRTKSEEREKCQNVSQVNSVPAPAVNIREQLAALKAQVSHPIKASKGNGINSNTKRKVLTAKKLIKAVNKKVFLEKSQSEDILRNCGKSPADTENANATDFSNADLHASKNLCQSPLNVDDMTSDSEMLPATQTSTESKISSSLHELGGERDQSEVFQSNNELSDSNDMQNLTEHRSAQQDLANRDNSVKRNTVKSFLRGSGDFSRKKGKRNDKSTDIMWMWDVLDNIVKIQEEERLKLDNLELKLDRIIKKLFPEEIKLKRPHGIPAFPLRTEEEWEKLEEILADDDAFTYVVDVFAAKMKNKDSEVAALQSVLPKVITNSLSRSISWGGTQKTKIAFNKSKTYEAIQAAILQKFGKTVDLKKPEDYVKRWFSTSAQHVV</sequence>
<name>A0A6J1PHX6_9HYME</name>
<feature type="compositionally biased region" description="Basic and acidic residues" evidence="1">
    <location>
        <begin position="147"/>
        <end position="166"/>
    </location>
</feature>
<proteinExistence type="predicted"/>
<organism evidence="3 4">
    <name type="scientific">Temnothorax curvispinosus</name>
    <dbReference type="NCBI Taxonomy" id="300111"/>
    <lineage>
        <taxon>Eukaryota</taxon>
        <taxon>Metazoa</taxon>
        <taxon>Ecdysozoa</taxon>
        <taxon>Arthropoda</taxon>
        <taxon>Hexapoda</taxon>
        <taxon>Insecta</taxon>
        <taxon>Pterygota</taxon>
        <taxon>Neoptera</taxon>
        <taxon>Endopterygota</taxon>
        <taxon>Hymenoptera</taxon>
        <taxon>Apocrita</taxon>
        <taxon>Aculeata</taxon>
        <taxon>Formicoidea</taxon>
        <taxon>Formicidae</taxon>
        <taxon>Myrmicinae</taxon>
        <taxon>Temnothorax</taxon>
    </lineage>
</organism>